<feature type="coiled-coil region" evidence="1">
    <location>
        <begin position="887"/>
        <end position="935"/>
    </location>
</feature>
<feature type="coiled-coil region" evidence="1">
    <location>
        <begin position="1294"/>
        <end position="1444"/>
    </location>
</feature>
<keyword evidence="4" id="KW-1185">Reference proteome</keyword>
<protein>
    <submittedName>
        <fullName evidence="3">Uncharacterized protein</fullName>
    </submittedName>
</protein>
<keyword evidence="1" id="KW-0175">Coiled coil</keyword>
<dbReference type="Proteomes" id="UP000037460">
    <property type="component" value="Unassembled WGS sequence"/>
</dbReference>
<feature type="region of interest" description="Disordered" evidence="2">
    <location>
        <begin position="231"/>
        <end position="255"/>
    </location>
</feature>
<feature type="region of interest" description="Disordered" evidence="2">
    <location>
        <begin position="299"/>
        <end position="329"/>
    </location>
</feature>
<gene>
    <name evidence="3" type="ORF">Ctob_007590</name>
</gene>
<proteinExistence type="predicted"/>
<feature type="compositionally biased region" description="Acidic residues" evidence="2">
    <location>
        <begin position="1533"/>
        <end position="1546"/>
    </location>
</feature>
<reference evidence="4" key="1">
    <citation type="journal article" date="2015" name="PLoS Genet.">
        <title>Genome Sequence and Transcriptome Analyses of Chrysochromulina tobin: Metabolic Tools for Enhanced Algal Fitness in the Prominent Order Prymnesiales (Haptophyceae).</title>
        <authorList>
            <person name="Hovde B.T."/>
            <person name="Deodato C.R."/>
            <person name="Hunsperger H.M."/>
            <person name="Ryken S.A."/>
            <person name="Yost W."/>
            <person name="Jha R.K."/>
            <person name="Patterson J."/>
            <person name="Monnat R.J. Jr."/>
            <person name="Barlow S.B."/>
            <person name="Starkenburg S.R."/>
            <person name="Cattolico R.A."/>
        </authorList>
    </citation>
    <scope>NUCLEOTIDE SEQUENCE</scope>
    <source>
        <strain evidence="4">CCMP291</strain>
    </source>
</reference>
<accession>A0A0M0LQS0</accession>
<evidence type="ECO:0000256" key="1">
    <source>
        <dbReference type="SAM" id="Coils"/>
    </source>
</evidence>
<organism evidence="3 4">
    <name type="scientific">Chrysochromulina tobinii</name>
    <dbReference type="NCBI Taxonomy" id="1460289"/>
    <lineage>
        <taxon>Eukaryota</taxon>
        <taxon>Haptista</taxon>
        <taxon>Haptophyta</taxon>
        <taxon>Prymnesiophyceae</taxon>
        <taxon>Prymnesiales</taxon>
        <taxon>Chrysochromulinaceae</taxon>
        <taxon>Chrysochromulina</taxon>
    </lineage>
</organism>
<feature type="region of interest" description="Disordered" evidence="2">
    <location>
        <begin position="179"/>
        <end position="219"/>
    </location>
</feature>
<evidence type="ECO:0000256" key="2">
    <source>
        <dbReference type="SAM" id="MobiDB-lite"/>
    </source>
</evidence>
<feature type="compositionally biased region" description="Basic and acidic residues" evidence="2">
    <location>
        <begin position="180"/>
        <end position="197"/>
    </location>
</feature>
<evidence type="ECO:0000313" key="4">
    <source>
        <dbReference type="Proteomes" id="UP000037460"/>
    </source>
</evidence>
<feature type="coiled-coil region" evidence="1">
    <location>
        <begin position="548"/>
        <end position="628"/>
    </location>
</feature>
<feature type="compositionally biased region" description="Low complexity" evidence="2">
    <location>
        <begin position="1502"/>
        <end position="1517"/>
    </location>
</feature>
<name>A0A0M0LQS0_9EUKA</name>
<sequence length="1571" mass="174472">MRGVLDPGQDDASAPQLTLLYRTHILKLEADKESLRVHFHNEILKLEEALQEAEQERNAGAGGQVVAARALLAELAHVESTFSRAEASRQYAEGQLEEARASAVEVRRQLADERIAWTAEKAGHARALDEARENHERHMHSKEAEHERACEQYERQLRSAHAEHQRALATAATMASGEAAARDAAAREEADAARQRLEQAMQAERQATQAERSRYERAAADLSSQLERAKAEAQARHEEWSTRSGSQLRAVRAEHEQRLRAEQARHEHALQLERAAHEAALLEHAERVQAELKGLHERRRDELRRQREQREKAAKDRVAKQSEQRERAARAKEALAAKAAQATEHMHRLEHERGTSEERMRAAQAEVARLERELRSTRRESLDARREGWAKEQQLREEQQRARALERVAAEAADAVTEFRGAAEPITYAMEADEEMRLVARAAAMDALGEDAREALAEDARAELFEEVAEEVRATLQLALREAYWEEASHGIVLRKKLREAAAETQRLLAEVAGLRADAEHASGLRADKDHENSALVERVQAEGAKALAEAAARAEAADERARSAEARGEKLAAELAEARVRLQSADERAAAARAGMARSDELLRQSLASQQAEHAQLSAQLGELRQLLSASQANEAGARASADEARREAQRPAVAQLCALMASRADLAAALSQAADGLASNLNVHDEIATMIGGRAVRGSAPFSATAEADALADRLADAPPSRHGGDAHVDVDYSGVAAPDLPREPATRARAVVSASRSLAASLACAGGLSAAEVAAMVSADAALADEAVVARAVAASEQELALLHAHAALREKLAKSERELLETRAAHRLREEDLHVLHEQLDPALQRELGNIRAEWVAAACQAAGAGARASEETAVSAVLKGELRLAEEVMRQQRSGAEELRRQAIKASRREEDLRQKLQRAEASISELRASHGVISAQLEMANSQSRELQGALHAAQGEVDTTRERLEAQLKACELQRSSEMHAHRERASLWSKKLDSFHSNQGFALDLRVFITNDPVYRELLATLAREEALAARYQSEAVAVASQQAQAELDLLHGRVKSLLKANQELQQLRGTAVEEAQARAVADTRERLVYLEREIEIQRSAGAEALERLSERERWAVEQVELERRLFAEALVLLKERHLAEQNEATSKLAAARTRCIELAERNEAIRECLAKRGESVWRRRLLNLTWHGWKGWMTKQRLSRVELDYTRRLRQKADEIYHQELAQHARDLSGAHAEVERLRSSAETEAALRQREVLAERERHEMAASRVSSLQMQLAASEARVVAERRNADARVNAVEEKHAALRATLQAQQLHDHLLEVNKEASAHEKQRLLRRVEEAEAAHQHERRDAEHSWQEERTRLHRRLQALQEHVRLVEDEQQAGIALHAKELQQARHRHEQQAAQAERDLASLREAVCIANLAAEIAAERRDKDLAKANAALASLSKRSVVHRLDERWNAMLLKTTWYAWRLLHAHTHAHAHAAGAQSLLERHVGAKAGASSPGAGRALSPSRQANFKGGTAQPAGYDGEDYDGDGEYEYDDYSSALSSQAPWKLMGKLDEELRVT</sequence>
<dbReference type="EMBL" id="JWZX01000242">
    <property type="protein sequence ID" value="KOO53405.1"/>
    <property type="molecule type" value="Genomic_DNA"/>
</dbReference>
<feature type="region of interest" description="Disordered" evidence="2">
    <location>
        <begin position="1502"/>
        <end position="1546"/>
    </location>
</feature>
<comment type="caution">
    <text evidence="3">The sequence shown here is derived from an EMBL/GenBank/DDBJ whole genome shotgun (WGS) entry which is preliminary data.</text>
</comment>
<evidence type="ECO:0000313" key="3">
    <source>
        <dbReference type="EMBL" id="KOO53405.1"/>
    </source>
</evidence>
<feature type="compositionally biased region" description="Basic and acidic residues" evidence="2">
    <location>
        <begin position="231"/>
        <end position="241"/>
    </location>
</feature>